<dbReference type="AlphaFoldDB" id="A0A8H4MCW7"/>
<feature type="region of interest" description="Disordered" evidence="6">
    <location>
        <begin position="242"/>
        <end position="261"/>
    </location>
</feature>
<dbReference type="PRINTS" id="PR00755">
    <property type="entry name" value="AFLATOXINBRP"/>
</dbReference>
<feature type="domain" description="Zn(2)-C6 fungal-type" evidence="7">
    <location>
        <begin position="11"/>
        <end position="41"/>
    </location>
</feature>
<feature type="region of interest" description="Disordered" evidence="6">
    <location>
        <begin position="48"/>
        <end position="76"/>
    </location>
</feature>
<evidence type="ECO:0000259" key="7">
    <source>
        <dbReference type="PROSITE" id="PS50048"/>
    </source>
</evidence>
<dbReference type="GO" id="GO:0003677">
    <property type="term" value="F:DNA binding"/>
    <property type="evidence" value="ECO:0007669"/>
    <property type="project" value="UniProtKB-KW"/>
</dbReference>
<keyword evidence="4" id="KW-0804">Transcription</keyword>
<keyword evidence="5" id="KW-0539">Nucleus</keyword>
<dbReference type="GO" id="GO:0045122">
    <property type="term" value="P:aflatoxin biosynthetic process"/>
    <property type="evidence" value="ECO:0007669"/>
    <property type="project" value="InterPro"/>
</dbReference>
<feature type="compositionally biased region" description="Low complexity" evidence="6">
    <location>
        <begin position="61"/>
        <end position="70"/>
    </location>
</feature>
<dbReference type="InterPro" id="IPR036864">
    <property type="entry name" value="Zn2-C6_fun-type_DNA-bd_sf"/>
</dbReference>
<dbReference type="Pfam" id="PF00172">
    <property type="entry name" value="Zn_clus"/>
    <property type="match status" value="1"/>
</dbReference>
<dbReference type="PROSITE" id="PS00463">
    <property type="entry name" value="ZN2_CY6_FUNGAL_1"/>
    <property type="match status" value="1"/>
</dbReference>
<organism evidence="8 9">
    <name type="scientific">Aspergillus fumigatiaffinis</name>
    <dbReference type="NCBI Taxonomy" id="340414"/>
    <lineage>
        <taxon>Eukaryota</taxon>
        <taxon>Fungi</taxon>
        <taxon>Dikarya</taxon>
        <taxon>Ascomycota</taxon>
        <taxon>Pezizomycotina</taxon>
        <taxon>Eurotiomycetes</taxon>
        <taxon>Eurotiomycetidae</taxon>
        <taxon>Eurotiales</taxon>
        <taxon>Aspergillaceae</taxon>
        <taxon>Aspergillus</taxon>
        <taxon>Aspergillus subgen. Fumigati</taxon>
    </lineage>
</organism>
<evidence type="ECO:0000256" key="4">
    <source>
        <dbReference type="ARBA" id="ARBA00023163"/>
    </source>
</evidence>
<dbReference type="Gene3D" id="4.10.240.10">
    <property type="entry name" value="Zn(2)-C6 fungal-type DNA-binding domain"/>
    <property type="match status" value="1"/>
</dbReference>
<proteinExistence type="predicted"/>
<dbReference type="InterPro" id="IPR001138">
    <property type="entry name" value="Zn2Cys6_DnaBD"/>
</dbReference>
<evidence type="ECO:0000256" key="6">
    <source>
        <dbReference type="SAM" id="MobiDB-lite"/>
    </source>
</evidence>
<feature type="compositionally biased region" description="Polar residues" evidence="6">
    <location>
        <begin position="180"/>
        <end position="202"/>
    </location>
</feature>
<name>A0A8H4MCW7_9EURO</name>
<keyword evidence="2" id="KW-0805">Transcription regulation</keyword>
<keyword evidence="1" id="KW-0479">Metal-binding</keyword>
<dbReference type="SUPFAM" id="SSF57701">
    <property type="entry name" value="Zn2/Cys6 DNA-binding domain"/>
    <property type="match status" value="1"/>
</dbReference>
<dbReference type="Proteomes" id="UP000653565">
    <property type="component" value="Unassembled WGS sequence"/>
</dbReference>
<dbReference type="OrthoDB" id="2943660at2759"/>
<dbReference type="GO" id="GO:0000981">
    <property type="term" value="F:DNA-binding transcription factor activity, RNA polymerase II-specific"/>
    <property type="evidence" value="ECO:0007669"/>
    <property type="project" value="InterPro"/>
</dbReference>
<dbReference type="PANTHER" id="PTHR31069">
    <property type="entry name" value="OLEATE-ACTIVATED TRANSCRIPTION FACTOR 1-RELATED"/>
    <property type="match status" value="1"/>
</dbReference>
<keyword evidence="9" id="KW-1185">Reference proteome</keyword>
<evidence type="ECO:0000313" key="9">
    <source>
        <dbReference type="Proteomes" id="UP000653565"/>
    </source>
</evidence>
<evidence type="ECO:0000256" key="5">
    <source>
        <dbReference type="ARBA" id="ARBA00023242"/>
    </source>
</evidence>
<evidence type="ECO:0000256" key="1">
    <source>
        <dbReference type="ARBA" id="ARBA00022723"/>
    </source>
</evidence>
<dbReference type="GO" id="GO:0008270">
    <property type="term" value="F:zinc ion binding"/>
    <property type="evidence" value="ECO:0007669"/>
    <property type="project" value="InterPro"/>
</dbReference>
<dbReference type="SMART" id="SM00066">
    <property type="entry name" value="GAL4"/>
    <property type="match status" value="1"/>
</dbReference>
<protein>
    <recommendedName>
        <fullName evidence="7">Zn(2)-C6 fungal-type domain-containing protein</fullName>
    </recommendedName>
</protein>
<reference evidence="8" key="1">
    <citation type="journal article" date="2020" name="bioRxiv">
        <title>Genomic and phenotypic heterogeneity of clinical isolates of the human pathogens Aspergillus fumigatus, Aspergillus lentulus and Aspergillus fumigatiaffinis.</title>
        <authorList>
            <person name="dos Santos R.A.C."/>
            <person name="Steenwyk J.L."/>
            <person name="Rivero-Menendez O."/>
            <person name="Mead M.E."/>
            <person name="Silva L.P."/>
            <person name="Bastos R.W."/>
            <person name="Alastruey-Izquierdo A."/>
            <person name="Goldman G.H."/>
            <person name="Rokas A."/>
        </authorList>
    </citation>
    <scope>NUCLEOTIDE SEQUENCE</scope>
    <source>
        <strain evidence="8">CNM-CM6805</strain>
    </source>
</reference>
<feature type="region of interest" description="Disordered" evidence="6">
    <location>
        <begin position="177"/>
        <end position="209"/>
    </location>
</feature>
<gene>
    <name evidence="8" type="ORF">CNMCM6805_002417</name>
</gene>
<feature type="compositionally biased region" description="Basic and acidic residues" evidence="6">
    <location>
        <begin position="51"/>
        <end position="60"/>
    </location>
</feature>
<dbReference type="GO" id="GO:0005634">
    <property type="term" value="C:nucleus"/>
    <property type="evidence" value="ECO:0007669"/>
    <property type="project" value="InterPro"/>
</dbReference>
<dbReference type="CDD" id="cd00067">
    <property type="entry name" value="GAL4"/>
    <property type="match status" value="1"/>
</dbReference>
<dbReference type="PANTHER" id="PTHR31069:SF31">
    <property type="entry name" value="MONODICTYPHENONE CLUSTER TRANSCRIPTION FACTOR-RELATED"/>
    <property type="match status" value="1"/>
</dbReference>
<dbReference type="InterPro" id="IPR050675">
    <property type="entry name" value="OAF3"/>
</dbReference>
<reference evidence="8" key="2">
    <citation type="submission" date="2020-04" db="EMBL/GenBank/DDBJ databases">
        <authorList>
            <person name="Santos R.A.C."/>
            <person name="Steenwyk J.L."/>
            <person name="Rivero-Menendez O."/>
            <person name="Mead M.E."/>
            <person name="Silva L.P."/>
            <person name="Bastos R.W."/>
            <person name="Alastruey-Izquierdo A."/>
            <person name="Goldman G.H."/>
            <person name="Rokas A."/>
        </authorList>
    </citation>
    <scope>NUCLEOTIDE SEQUENCE</scope>
    <source>
        <strain evidence="8">CNM-CM6805</strain>
    </source>
</reference>
<dbReference type="EMBL" id="JAAAPX010000015">
    <property type="protein sequence ID" value="KAF4242793.1"/>
    <property type="molecule type" value="Genomic_DNA"/>
</dbReference>
<keyword evidence="3" id="KW-0238">DNA-binding</keyword>
<evidence type="ECO:0000313" key="8">
    <source>
        <dbReference type="EMBL" id="KAF4242793.1"/>
    </source>
</evidence>
<comment type="caution">
    <text evidence="8">The sequence shown here is derived from an EMBL/GenBank/DDBJ whole genome shotgun (WGS) entry which is preliminary data.</text>
</comment>
<dbReference type="InterPro" id="IPR013700">
    <property type="entry name" value="AflR"/>
</dbReference>
<evidence type="ECO:0000256" key="2">
    <source>
        <dbReference type="ARBA" id="ARBA00023015"/>
    </source>
</evidence>
<accession>A0A8H4MCW7</accession>
<dbReference type="PROSITE" id="PS50048">
    <property type="entry name" value="ZN2_CY6_FUNGAL_2"/>
    <property type="match status" value="1"/>
</dbReference>
<dbReference type="Pfam" id="PF08493">
    <property type="entry name" value="AflR"/>
    <property type="match status" value="1"/>
</dbReference>
<evidence type="ECO:0000256" key="3">
    <source>
        <dbReference type="ARBA" id="ARBA00023125"/>
    </source>
</evidence>
<sequence length="421" mass="45425">MSSSTSKIRGSCQACALAKVRCPKEKPACSRCEKRGITCEYFIMKRPGRKREKDNGHEGRSSSSGLSSSSNIESTALPGDVQHADLSLLPPDPTPSPRLSETAESFHMDMFAGPLTPIDSFLSPGLSGMRDCLTELLATPINFSELGLIDPSLSSFAQEQHEIACLFGSDGASTDPDLLSGQSQLEFNFSPRPSSSGDQSLSEGGPKCSDKSKCHSICGCMMRALNLINTLFSSRVSLSTSTSSPAVPRDSAPGSPPARPDPLLEALLAENRESMEIVHTILKCECGEMTYLIPMLSIAVVKVLERYALTARELAGELGLEGKCKDPDRPFSSSVDDDHSTGRTTAQLILNELHRVQGAVNLVERLLKEDSLEDCVRRGQQCPVSSSPVAFSTTTVHQMNTDLRSRLTTLSSEIINILRQS</sequence>